<dbReference type="AlphaFoldDB" id="A0A1C3JXS9"/>
<dbReference type="OrthoDB" id="7060081at2"/>
<evidence type="ECO:0000313" key="2">
    <source>
        <dbReference type="EMBL" id="SOE47235.1"/>
    </source>
</evidence>
<dbReference type="EMBL" id="LT907988">
    <property type="protein sequence ID" value="SOE47235.1"/>
    <property type="molecule type" value="Genomic_DNA"/>
</dbReference>
<organism evidence="1 3">
    <name type="scientific">Orrella dioscoreae</name>
    <dbReference type="NCBI Taxonomy" id="1851544"/>
    <lineage>
        <taxon>Bacteria</taxon>
        <taxon>Pseudomonadati</taxon>
        <taxon>Pseudomonadota</taxon>
        <taxon>Betaproteobacteria</taxon>
        <taxon>Burkholderiales</taxon>
        <taxon>Alcaligenaceae</taxon>
        <taxon>Orrella</taxon>
    </lineage>
</organism>
<protein>
    <submittedName>
        <fullName evidence="1">Uncharacterized protein</fullName>
    </submittedName>
</protein>
<accession>A0A1C3JXS9</accession>
<proteinExistence type="predicted"/>
<evidence type="ECO:0000313" key="1">
    <source>
        <dbReference type="EMBL" id="SBT23928.1"/>
    </source>
</evidence>
<evidence type="ECO:0000313" key="3">
    <source>
        <dbReference type="Proteomes" id="UP000078558"/>
    </source>
</evidence>
<name>A0A1C3JXS9_9BURK</name>
<reference evidence="1 3" key="1">
    <citation type="submission" date="2016-06" db="EMBL/GenBank/DDBJ databases">
        <authorList>
            <person name="Kjaerup R.B."/>
            <person name="Dalgaard T.S."/>
            <person name="Juul-Madsen H.R."/>
        </authorList>
    </citation>
    <scope>NUCLEOTIDE SEQUENCE [LARGE SCALE GENOMIC DNA]</scope>
    <source>
        <strain evidence="1">Orrdi1</strain>
    </source>
</reference>
<dbReference type="Gene3D" id="2.60.120.10">
    <property type="entry name" value="Jelly Rolls"/>
    <property type="match status" value="1"/>
</dbReference>
<reference evidence="2 3" key="2">
    <citation type="submission" date="2017-08" db="EMBL/GenBank/DDBJ databases">
        <authorList>
            <person name="de Groot N.N."/>
        </authorList>
    </citation>
    <scope>NUCLEOTIDE SEQUENCE [LARGE SCALE GENOMIC DNA]</scope>
    <source>
        <strain evidence="2">Orrdi1</strain>
    </source>
</reference>
<dbReference type="STRING" id="1851544.ODI_02617"/>
<dbReference type="EMBL" id="FLRC01000004">
    <property type="protein sequence ID" value="SBT23928.1"/>
    <property type="molecule type" value="Genomic_DNA"/>
</dbReference>
<keyword evidence="3" id="KW-1185">Reference proteome</keyword>
<dbReference type="Proteomes" id="UP000078558">
    <property type="component" value="Chromosome I"/>
</dbReference>
<sequence length="140" mass="15124">MADQTPAVTPRPFSGATLHFEDDHVAIWEEVFLPGIPTPPHRHLRDYIAVSLTDVDLRIEPLPGEAPESATSIVGESQAHPQAFRRTSRRGRVAHVAVTTQGAGHVAVNLANQEARMLIIEIKGSGAEKPAPRSRQGDTA</sequence>
<dbReference type="KEGG" id="odi:ODI_R0721"/>
<gene>
    <name evidence="1" type="ORF">ODI_02617</name>
    <name evidence="2" type="ORF">ODI_R0721</name>
</gene>
<dbReference type="RefSeq" id="WP_067749603.1">
    <property type="nucleotide sequence ID" value="NZ_LT907988.1"/>
</dbReference>
<dbReference type="InterPro" id="IPR014710">
    <property type="entry name" value="RmlC-like_jellyroll"/>
</dbReference>